<sequence length="481" mass="54478">MIRTLSFEELSTNHLYLYKGVHMTCTTFLVGKKASLDGTTLIARNEDGGDKPNPQRFVVINPENQPKHYRSIATACEFDLPENPLSYTSTPDADSTYGIWAAAGINSENVAMTATETSTTNSRILGLDPYVEAGLGEEDFTTITLPYIQSAREGVERMGQLLEKYGTYESNGMAFSDKDEIWWLETLGGHQWAAIRIPDDAYVIAPNRLNIDWYDFESSDTIYSTGLKEFIDKNKLNPDFDGYNLRHIFGSSTIKDTRYNNPRAWYVQNYFSPETTGNDDPFNQDLPFICHANRKISIEEIKFVMSSHYENTAYDPYSTTSSAAEQKLIRPIGLNRNLELHVLQIRDNIDKELAGIHWLAFGPNSFNSLVPFYARVSDTPTCYRDTKADFDPTKMYWLTTMTAVLGDSNFQAYVDKRDNFDLNTMAKLRALQNETDKGSDQSLEAVNEKLAQIALTAQTELLGKMVISGSNHMKLRFDFND</sequence>
<evidence type="ECO:0000313" key="7">
    <source>
        <dbReference type="EMBL" id="GAM81610.1"/>
    </source>
</evidence>
<protein>
    <recommendedName>
        <fullName evidence="6">Dipeptidase</fullName>
        <ecNumber evidence="6">3.4.-.-</ecNumber>
    </recommendedName>
</protein>
<evidence type="ECO:0000313" key="8">
    <source>
        <dbReference type="Proteomes" id="UP000031847"/>
    </source>
</evidence>
<reference evidence="7 8" key="1">
    <citation type="submission" date="2015-01" db="EMBL/GenBank/DDBJ databases">
        <title>Lactococcus lactis subsp.lactis JCM 5805 whole genome shotgun sequence.</title>
        <authorList>
            <person name="Fujii T."/>
            <person name="Tomita Y."/>
            <person name="Ikushima S."/>
            <person name="Fujiwara D."/>
        </authorList>
    </citation>
    <scope>NUCLEOTIDE SEQUENCE [LARGE SCALE GENOMIC DNA]</scope>
    <source>
        <strain evidence="7 8">JCM 5805</strain>
    </source>
</reference>
<dbReference type="GO" id="GO:0006508">
    <property type="term" value="P:proteolysis"/>
    <property type="evidence" value="ECO:0007669"/>
    <property type="project" value="UniProtKB-KW"/>
</dbReference>
<gene>
    <name evidence="7" type="ORF">JCM5805K_2734</name>
</gene>
<proteinExistence type="inferred from homology"/>
<dbReference type="NCBIfam" id="NF033678">
    <property type="entry name" value="C69_fam_dipept"/>
    <property type="match status" value="1"/>
</dbReference>
<comment type="similarity">
    <text evidence="2 6">Belongs to the peptidase C69 family.</text>
</comment>
<accession>A0A0B8QNF1</accession>
<evidence type="ECO:0000256" key="1">
    <source>
        <dbReference type="ARBA" id="ARBA00001670"/>
    </source>
</evidence>
<dbReference type="AlphaFoldDB" id="A0A0B8QNF1"/>
<evidence type="ECO:0000256" key="3">
    <source>
        <dbReference type="ARBA" id="ARBA00022670"/>
    </source>
</evidence>
<comment type="catalytic activity">
    <reaction evidence="1">
        <text>an L-aminoacyl-L-amino acid + H2O = 2 an L-alpha-amino acid</text>
        <dbReference type="Rhea" id="RHEA:48940"/>
        <dbReference type="ChEBI" id="CHEBI:15377"/>
        <dbReference type="ChEBI" id="CHEBI:59869"/>
        <dbReference type="ChEBI" id="CHEBI:77460"/>
        <dbReference type="EC" id="3.4.13.19"/>
    </reaction>
</comment>
<comment type="caution">
    <text evidence="7">The sequence shown here is derived from an EMBL/GenBank/DDBJ whole genome shotgun (WGS) entry which is preliminary data.</text>
</comment>
<dbReference type="GO" id="GO:0016805">
    <property type="term" value="F:dipeptidase activity"/>
    <property type="evidence" value="ECO:0007669"/>
    <property type="project" value="UniProtKB-KW"/>
</dbReference>
<organism evidence="7 8">
    <name type="scientific">Lactococcus lactis subsp. lactis</name>
    <name type="common">Streptococcus lactis</name>
    <dbReference type="NCBI Taxonomy" id="1360"/>
    <lineage>
        <taxon>Bacteria</taxon>
        <taxon>Bacillati</taxon>
        <taxon>Bacillota</taxon>
        <taxon>Bacilli</taxon>
        <taxon>Lactobacillales</taxon>
        <taxon>Streptococcaceae</taxon>
        <taxon>Lactococcus</taxon>
    </lineage>
</organism>
<dbReference type="EMBL" id="BBSI01000040">
    <property type="protein sequence ID" value="GAM81610.1"/>
    <property type="molecule type" value="Genomic_DNA"/>
</dbReference>
<name>A0A0B8QNF1_LACLL</name>
<dbReference type="Pfam" id="PF03577">
    <property type="entry name" value="Peptidase_C69"/>
    <property type="match status" value="1"/>
</dbReference>
<dbReference type="Proteomes" id="UP000031847">
    <property type="component" value="Unassembled WGS sequence"/>
</dbReference>
<evidence type="ECO:0000256" key="6">
    <source>
        <dbReference type="RuleBase" id="RU364089"/>
    </source>
</evidence>
<keyword evidence="4 6" id="KW-0378">Hydrolase</keyword>
<dbReference type="PANTHER" id="PTHR12994">
    <property type="entry name" value="SECERNIN"/>
    <property type="match status" value="1"/>
</dbReference>
<dbReference type="Gene3D" id="3.60.60.10">
    <property type="entry name" value="Penicillin V Acylase, Chain A"/>
    <property type="match status" value="1"/>
</dbReference>
<dbReference type="PANTHER" id="PTHR12994:SF17">
    <property type="entry name" value="LD30995P"/>
    <property type="match status" value="1"/>
</dbReference>
<dbReference type="EC" id="3.4.-.-" evidence="6"/>
<evidence type="ECO:0000256" key="4">
    <source>
        <dbReference type="ARBA" id="ARBA00022801"/>
    </source>
</evidence>
<dbReference type="GO" id="GO:0070004">
    <property type="term" value="F:cysteine-type exopeptidase activity"/>
    <property type="evidence" value="ECO:0007669"/>
    <property type="project" value="InterPro"/>
</dbReference>
<dbReference type="InterPro" id="IPR005322">
    <property type="entry name" value="Peptidase_C69"/>
</dbReference>
<evidence type="ECO:0000256" key="2">
    <source>
        <dbReference type="ARBA" id="ARBA00007225"/>
    </source>
</evidence>
<keyword evidence="3 6" id="KW-0645">Protease</keyword>
<keyword evidence="5 6" id="KW-0224">Dipeptidase</keyword>
<dbReference type="InterPro" id="IPR047804">
    <property type="entry name" value="C69_dipept_A-like"/>
</dbReference>
<evidence type="ECO:0000256" key="5">
    <source>
        <dbReference type="ARBA" id="ARBA00022997"/>
    </source>
</evidence>